<dbReference type="EMBL" id="CP104562">
    <property type="protein sequence ID" value="UXH79548.1"/>
    <property type="molecule type" value="Genomic_DNA"/>
</dbReference>
<accession>A0ABY6B2C2</accession>
<evidence type="ECO:0000313" key="2">
    <source>
        <dbReference type="EMBL" id="UXH79548.1"/>
    </source>
</evidence>
<dbReference type="Proteomes" id="UP001064933">
    <property type="component" value="Chromosome"/>
</dbReference>
<dbReference type="InterPro" id="IPR000801">
    <property type="entry name" value="Esterase-like"/>
</dbReference>
<dbReference type="Gene3D" id="3.40.50.1820">
    <property type="entry name" value="alpha/beta hydrolase"/>
    <property type="match status" value="1"/>
</dbReference>
<sequence length="473" mass="51953">MRRVLSLSAFLAVTARGIPSTRHAAPPKRRSGWPVPLSIAALVRFFAAALLMSIGVQGFAATRVLFEIDMRDEIRAGRFDPTKDRVGVRGGGAPLSWDTPVLAKRARETTDVRDSEDDRDSLWIAELTVERAPIGGALPYKFRIERHGQASDAGWEPGQNRMLELVADRVRVARVFGAPAAPISLSRAGRIEALPPIPTRFVSPRTLQVWLPPGYENEPQRRYPVLYLQDGQNVFDAAAAGAEWSVDETAQRLVVSGAIQPLIIVAVSNSPQRADDYTATRIVVDGAAQGGNAAAYARHLIEEIKPAIDARYRTLKDATHTAVGGSSLGGNLSLWLAMHHNEVFGAALVVSPALWWDDEFPIRDVARTPLPMSLARPRLWIDMGDGEGERAIRQLRKLRQQLFNRGWDRSTLNYQEAPGATHDEASWAARVEGMLRFLDRQAWPAAGPTAPSVGQDPFPPSRAVDINRPPPRP</sequence>
<reference evidence="2" key="1">
    <citation type="submission" date="2022-10" db="EMBL/GenBank/DDBJ databases">
        <title>Characterization and whole genome sequencing of a new Roseateles species, isolated from fresh water.</title>
        <authorList>
            <person name="Guliayeva D.Y."/>
            <person name="Akhremchuk A.E."/>
            <person name="Sikolenko M.A."/>
            <person name="Valentovich L.N."/>
            <person name="Sidarenka A.V."/>
        </authorList>
    </citation>
    <scope>NUCLEOTIDE SEQUENCE</scope>
    <source>
        <strain evidence="2">BIM B-1768</strain>
    </source>
</reference>
<dbReference type="Pfam" id="PF00756">
    <property type="entry name" value="Esterase"/>
    <property type="match status" value="1"/>
</dbReference>
<dbReference type="InterPro" id="IPR029058">
    <property type="entry name" value="AB_hydrolase_fold"/>
</dbReference>
<organism evidence="2 3">
    <name type="scientific">Roseateles amylovorans</name>
    <dbReference type="NCBI Taxonomy" id="2978473"/>
    <lineage>
        <taxon>Bacteria</taxon>
        <taxon>Pseudomonadati</taxon>
        <taxon>Pseudomonadota</taxon>
        <taxon>Betaproteobacteria</taxon>
        <taxon>Burkholderiales</taxon>
        <taxon>Sphaerotilaceae</taxon>
        <taxon>Roseateles</taxon>
    </lineage>
</organism>
<dbReference type="GO" id="GO:0016787">
    <property type="term" value="F:hydrolase activity"/>
    <property type="evidence" value="ECO:0007669"/>
    <property type="project" value="UniProtKB-KW"/>
</dbReference>
<keyword evidence="3" id="KW-1185">Reference proteome</keyword>
<dbReference type="InterPro" id="IPR050583">
    <property type="entry name" value="Mycobacterial_A85_antigen"/>
</dbReference>
<feature type="region of interest" description="Disordered" evidence="1">
    <location>
        <begin position="445"/>
        <end position="473"/>
    </location>
</feature>
<name>A0ABY6B2C2_9BURK</name>
<evidence type="ECO:0000313" key="3">
    <source>
        <dbReference type="Proteomes" id="UP001064933"/>
    </source>
</evidence>
<evidence type="ECO:0000256" key="1">
    <source>
        <dbReference type="SAM" id="MobiDB-lite"/>
    </source>
</evidence>
<proteinExistence type="predicted"/>
<dbReference type="RefSeq" id="WP_261759368.1">
    <property type="nucleotide sequence ID" value="NZ_CP104562.2"/>
</dbReference>
<gene>
    <name evidence="2" type="ORF">N4261_06390</name>
</gene>
<keyword evidence="2" id="KW-0378">Hydrolase</keyword>
<dbReference type="PANTHER" id="PTHR48098:SF6">
    <property type="entry name" value="FERRI-BACILLIBACTIN ESTERASE BESA"/>
    <property type="match status" value="1"/>
</dbReference>
<dbReference type="PANTHER" id="PTHR48098">
    <property type="entry name" value="ENTEROCHELIN ESTERASE-RELATED"/>
    <property type="match status" value="1"/>
</dbReference>
<dbReference type="SUPFAM" id="SSF53474">
    <property type="entry name" value="alpha/beta-Hydrolases"/>
    <property type="match status" value="1"/>
</dbReference>
<protein>
    <submittedName>
        <fullName evidence="2">Alpha/beta hydrolase-fold protein</fullName>
    </submittedName>
</protein>